<dbReference type="EMBL" id="BOMF01000187">
    <property type="protein sequence ID" value="GID51519.1"/>
    <property type="molecule type" value="Genomic_DNA"/>
</dbReference>
<dbReference type="InterPro" id="IPR005886">
    <property type="entry name" value="UDP_G4E"/>
</dbReference>
<evidence type="ECO:0000256" key="6">
    <source>
        <dbReference type="ARBA" id="ARBA00018569"/>
    </source>
</evidence>
<keyword evidence="8" id="KW-0413">Isomerase</keyword>
<dbReference type="SUPFAM" id="SSF51735">
    <property type="entry name" value="NAD(P)-binding Rossmann-fold domains"/>
    <property type="match status" value="1"/>
</dbReference>
<dbReference type="Gene3D" id="3.90.25.10">
    <property type="entry name" value="UDP-galactose 4-epimerase, domain 1"/>
    <property type="match status" value="1"/>
</dbReference>
<organism evidence="13">
    <name type="scientific">Actinoplanes campanulatus</name>
    <dbReference type="NCBI Taxonomy" id="113559"/>
    <lineage>
        <taxon>Bacteria</taxon>
        <taxon>Bacillati</taxon>
        <taxon>Actinomycetota</taxon>
        <taxon>Actinomycetes</taxon>
        <taxon>Micromonosporales</taxon>
        <taxon>Micromonosporaceae</taxon>
        <taxon>Actinoplanes</taxon>
    </lineage>
</organism>
<comment type="pathway">
    <text evidence="3">Carbohydrate metabolism; galactose metabolism.</text>
</comment>
<dbReference type="RefSeq" id="WP_204301630.1">
    <property type="nucleotide sequence ID" value="NZ_BAAAGQ010000076.1"/>
</dbReference>
<evidence type="ECO:0000256" key="4">
    <source>
        <dbReference type="ARBA" id="ARBA00007637"/>
    </source>
</evidence>
<evidence type="ECO:0000256" key="11">
    <source>
        <dbReference type="ARBA" id="ARBA00033067"/>
    </source>
</evidence>
<evidence type="ECO:0000256" key="3">
    <source>
        <dbReference type="ARBA" id="ARBA00004947"/>
    </source>
</evidence>
<evidence type="ECO:0000256" key="1">
    <source>
        <dbReference type="ARBA" id="ARBA00000083"/>
    </source>
</evidence>
<keyword evidence="9" id="KW-0119">Carbohydrate metabolism</keyword>
<dbReference type="Gene3D" id="3.40.50.720">
    <property type="entry name" value="NAD(P)-binding Rossmann-like Domain"/>
    <property type="match status" value="1"/>
</dbReference>
<dbReference type="InterPro" id="IPR001509">
    <property type="entry name" value="Epimerase_deHydtase"/>
</dbReference>
<keyword evidence="7" id="KW-0520">NAD</keyword>
<name>A0ABQ3WZ08_9ACTN</name>
<evidence type="ECO:0000256" key="5">
    <source>
        <dbReference type="ARBA" id="ARBA00013189"/>
    </source>
</evidence>
<evidence type="ECO:0000313" key="13">
    <source>
        <dbReference type="EMBL" id="GID51519.1"/>
    </source>
</evidence>
<evidence type="ECO:0000256" key="10">
    <source>
        <dbReference type="ARBA" id="ARBA00031367"/>
    </source>
</evidence>
<dbReference type="PANTHER" id="PTHR43725:SF53">
    <property type="entry name" value="UDP-ARABINOSE 4-EPIMERASE 1"/>
    <property type="match status" value="1"/>
</dbReference>
<sequence>MKILIAGGAGYIGSTVTSVCIDNAITPVILDNLTTGSREFVRDRIFYEGDIGDAGIVAKIFADHPDITTAIHCAGLLVATESVTDPLRYYRENIAKSLAFVESLTSAGCSRLVFSSTAAVYRPTPGYDVDETSPIGPTHPYGASKAMLERILADCGSSRLLDVISLRFQNVVGADPLLRTGPAGEDSPRVLDALMHAAESGGPFAIAGTDWPTHDGTALRDYVHVWDVARAHLLTVQQFDPVVAAATPDGYLALDVGTGTGTTVRELVSAVESVVGHRIPVTDAPRRIGDIAGCRAHSRRAESLLGWRAHLSLDAAIRHQVRWRALNGTRAVPAQPAASTMAGHAGRLQVATPLSADSGSTTR</sequence>
<evidence type="ECO:0000256" key="2">
    <source>
        <dbReference type="ARBA" id="ARBA00001911"/>
    </source>
</evidence>
<comment type="caution">
    <text evidence="13">The sequence shown here is derived from an EMBL/GenBank/DDBJ whole genome shotgun (WGS) entry which is preliminary data.</text>
</comment>
<dbReference type="Pfam" id="PF01370">
    <property type="entry name" value="Epimerase"/>
    <property type="match status" value="1"/>
</dbReference>
<protein>
    <recommendedName>
        <fullName evidence="6">UDP-glucose 4-epimerase</fullName>
        <ecNumber evidence="5">5.1.3.2</ecNumber>
    </recommendedName>
    <alternativeName>
        <fullName evidence="11">Galactowaldenase</fullName>
    </alternativeName>
    <alternativeName>
        <fullName evidence="10">UDP-galactose 4-epimerase</fullName>
    </alternativeName>
</protein>
<dbReference type="PANTHER" id="PTHR43725">
    <property type="entry name" value="UDP-GLUCOSE 4-EPIMERASE"/>
    <property type="match status" value="1"/>
</dbReference>
<evidence type="ECO:0000256" key="9">
    <source>
        <dbReference type="ARBA" id="ARBA00023277"/>
    </source>
</evidence>
<gene>
    <name evidence="13" type="primary">exoB</name>
    <name evidence="13" type="ORF">Aca07nite_87940</name>
</gene>
<dbReference type="NCBIfam" id="TIGR01179">
    <property type="entry name" value="galE"/>
    <property type="match status" value="1"/>
</dbReference>
<dbReference type="InterPro" id="IPR036291">
    <property type="entry name" value="NAD(P)-bd_dom_sf"/>
</dbReference>
<proteinExistence type="inferred from homology"/>
<evidence type="ECO:0000256" key="8">
    <source>
        <dbReference type="ARBA" id="ARBA00023235"/>
    </source>
</evidence>
<feature type="domain" description="NAD-dependent epimerase/dehydratase" evidence="12">
    <location>
        <begin position="3"/>
        <end position="240"/>
    </location>
</feature>
<accession>A0ABQ3WZ08</accession>
<evidence type="ECO:0000259" key="12">
    <source>
        <dbReference type="Pfam" id="PF01370"/>
    </source>
</evidence>
<evidence type="ECO:0000256" key="7">
    <source>
        <dbReference type="ARBA" id="ARBA00023027"/>
    </source>
</evidence>
<comment type="catalytic activity">
    <reaction evidence="1">
        <text>UDP-alpha-D-glucose = UDP-alpha-D-galactose</text>
        <dbReference type="Rhea" id="RHEA:22168"/>
        <dbReference type="ChEBI" id="CHEBI:58885"/>
        <dbReference type="ChEBI" id="CHEBI:66914"/>
        <dbReference type="EC" id="5.1.3.2"/>
    </reaction>
</comment>
<comment type="similarity">
    <text evidence="4">Belongs to the NAD(P)-dependent epimerase/dehydratase family.</text>
</comment>
<reference evidence="13" key="1">
    <citation type="submission" date="2021-01" db="EMBL/GenBank/DDBJ databases">
        <title>Whole genome shotgun sequence of Actinoplanes capillaceus NBRC 16408.</title>
        <authorList>
            <person name="Komaki H."/>
            <person name="Tamura T."/>
        </authorList>
    </citation>
    <scope>NUCLEOTIDE SEQUENCE [LARGE SCALE GENOMIC DNA]</scope>
    <source>
        <strain evidence="13">NBRC 16408</strain>
    </source>
</reference>
<dbReference type="EC" id="5.1.3.2" evidence="5"/>
<comment type="cofactor">
    <cofactor evidence="2">
        <name>NAD(+)</name>
        <dbReference type="ChEBI" id="CHEBI:57540"/>
    </cofactor>
</comment>